<evidence type="ECO:0000256" key="1">
    <source>
        <dbReference type="SAM" id="Phobius"/>
    </source>
</evidence>
<gene>
    <name evidence="2" type="ORF">UY23_C0008G0001</name>
</gene>
<dbReference type="EMBL" id="LCPF01000008">
    <property type="protein sequence ID" value="KKU90716.1"/>
    <property type="molecule type" value="Genomic_DNA"/>
</dbReference>
<feature type="non-terminal residue" evidence="2">
    <location>
        <position position="135"/>
    </location>
</feature>
<reference evidence="2 3" key="1">
    <citation type="journal article" date="2015" name="Nature">
        <title>rRNA introns, odd ribosomes, and small enigmatic genomes across a large radiation of phyla.</title>
        <authorList>
            <person name="Brown C.T."/>
            <person name="Hug L.A."/>
            <person name="Thomas B.C."/>
            <person name="Sharon I."/>
            <person name="Castelle C.J."/>
            <person name="Singh A."/>
            <person name="Wilkins M.J."/>
            <person name="Williams K.H."/>
            <person name="Banfield J.F."/>
        </authorList>
    </citation>
    <scope>NUCLEOTIDE SEQUENCE [LARGE SCALE GENOMIC DNA]</scope>
</reference>
<name>A0A0G1U9A8_9BACT</name>
<protein>
    <recommendedName>
        <fullName evidence="4">Glycosyltransferase RgtA/B/C/D-like domain-containing protein</fullName>
    </recommendedName>
</protein>
<dbReference type="Proteomes" id="UP000034956">
    <property type="component" value="Unassembled WGS sequence"/>
</dbReference>
<proteinExistence type="predicted"/>
<keyword evidence="1" id="KW-0472">Membrane</keyword>
<accession>A0A0G1U9A8</accession>
<feature type="transmembrane region" description="Helical" evidence="1">
    <location>
        <begin position="72"/>
        <end position="93"/>
    </location>
</feature>
<keyword evidence="1" id="KW-0812">Transmembrane</keyword>
<evidence type="ECO:0000313" key="2">
    <source>
        <dbReference type="EMBL" id="KKU90716.1"/>
    </source>
</evidence>
<sequence length="135" mass="15306">MAVGLFLRAYKAEIYFPYGHDNDLAGWVIKDIVVNGHLRLIGQETSTQGIFIGALYYYLLIPFYLLTNFDPVGSILLYVILGMFGIWSFYFVFKTVFKKQEVGLIAAFVSAVSYSIVMNDRGTVPTTPVIIWSVW</sequence>
<evidence type="ECO:0008006" key="4">
    <source>
        <dbReference type="Google" id="ProtNLM"/>
    </source>
</evidence>
<evidence type="ECO:0000313" key="3">
    <source>
        <dbReference type="Proteomes" id="UP000034956"/>
    </source>
</evidence>
<feature type="transmembrane region" description="Helical" evidence="1">
    <location>
        <begin position="49"/>
        <end position="66"/>
    </location>
</feature>
<organism evidence="2 3">
    <name type="scientific">Candidatus Jorgensenbacteria bacterium GW2011_GWA1_48_11</name>
    <dbReference type="NCBI Taxonomy" id="1618660"/>
    <lineage>
        <taxon>Bacteria</taxon>
        <taxon>Candidatus Joergenseniibacteriota</taxon>
    </lineage>
</organism>
<keyword evidence="1" id="KW-1133">Transmembrane helix</keyword>
<dbReference type="AlphaFoldDB" id="A0A0G1U9A8"/>
<comment type="caution">
    <text evidence="2">The sequence shown here is derived from an EMBL/GenBank/DDBJ whole genome shotgun (WGS) entry which is preliminary data.</text>
</comment>